<keyword evidence="3" id="KW-1185">Reference proteome</keyword>
<evidence type="ECO:0000313" key="3">
    <source>
        <dbReference type="Proteomes" id="UP001149411"/>
    </source>
</evidence>
<organism evidence="2 3">
    <name type="scientific">Halorutilus salinus</name>
    <dbReference type="NCBI Taxonomy" id="2487751"/>
    <lineage>
        <taxon>Archaea</taxon>
        <taxon>Methanobacteriati</taxon>
        <taxon>Methanobacteriota</taxon>
        <taxon>Stenosarchaea group</taxon>
        <taxon>Halobacteria</taxon>
        <taxon>Halorutilales</taxon>
        <taxon>Halorutilaceae</taxon>
        <taxon>Halorutilus</taxon>
    </lineage>
</organism>
<reference evidence="2" key="1">
    <citation type="submission" date="2022-09" db="EMBL/GenBank/DDBJ databases">
        <title>Haloadaptaus new haloarchaeum isolated from saline soil.</title>
        <authorList>
            <person name="Duran-Viseras A."/>
            <person name="Sanchez-Porro C."/>
            <person name="Ventosa A."/>
        </authorList>
    </citation>
    <scope>NUCLEOTIDE SEQUENCE</scope>
    <source>
        <strain evidence="2">F3-133</strain>
    </source>
</reference>
<dbReference type="GO" id="GO:0016491">
    <property type="term" value="F:oxidoreductase activity"/>
    <property type="evidence" value="ECO:0007669"/>
    <property type="project" value="InterPro"/>
</dbReference>
<gene>
    <name evidence="2" type="ORF">EGH25_07165</name>
</gene>
<dbReference type="RefSeq" id="WP_266087142.1">
    <property type="nucleotide sequence ID" value="NZ_RKLV01000006.1"/>
</dbReference>
<dbReference type="InterPro" id="IPR036188">
    <property type="entry name" value="FAD/NAD-bd_sf"/>
</dbReference>
<dbReference type="AlphaFoldDB" id="A0A9Q4C4Y1"/>
<dbReference type="InterPro" id="IPR050464">
    <property type="entry name" value="Zeta_carotene_desat/Oxidored"/>
</dbReference>
<dbReference type="Gene3D" id="3.50.50.60">
    <property type="entry name" value="FAD/NAD(P)-binding domain"/>
    <property type="match status" value="1"/>
</dbReference>
<feature type="domain" description="Amine oxidase" evidence="1">
    <location>
        <begin position="17"/>
        <end position="486"/>
    </location>
</feature>
<dbReference type="PRINTS" id="PR00419">
    <property type="entry name" value="ADXRDTASE"/>
</dbReference>
<protein>
    <submittedName>
        <fullName evidence="2">FAD-dependent oxidoreductase</fullName>
    </submittedName>
</protein>
<dbReference type="Pfam" id="PF01593">
    <property type="entry name" value="Amino_oxidase"/>
    <property type="match status" value="1"/>
</dbReference>
<name>A0A9Q4C4Y1_9EURY</name>
<dbReference type="Proteomes" id="UP001149411">
    <property type="component" value="Unassembled WGS sequence"/>
</dbReference>
<dbReference type="SUPFAM" id="SSF51905">
    <property type="entry name" value="FAD/NAD(P)-binding domain"/>
    <property type="match status" value="1"/>
</dbReference>
<dbReference type="InterPro" id="IPR002937">
    <property type="entry name" value="Amino_oxidase"/>
</dbReference>
<comment type="caution">
    <text evidence="2">The sequence shown here is derived from an EMBL/GenBank/DDBJ whole genome shotgun (WGS) entry which is preliminary data.</text>
</comment>
<accession>A0A9Q4C4Y1</accession>
<dbReference type="PANTHER" id="PTHR42923">
    <property type="entry name" value="PROTOPORPHYRINOGEN OXIDASE"/>
    <property type="match status" value="1"/>
</dbReference>
<proteinExistence type="predicted"/>
<sequence length="539" mass="60792">MTDMTDTTVAVIGGGVGGMTTAHELAERGFDVSVYEKNDALGGKSRSIETEDGYPGEHGFRFLPGFYKHLRGTMSRIPDGEGTVRDNLVETTEMLRCFGDGEKVRSPEKTPRTPGELIDALRNMLWRDAVPSREHDYFLNRFLTLATSCDARWRNEYENTSWWEFTDADEMSPEYRKYLVRGATKVLVAMDPEESSARTIGRMTVQTVADILDPRRDVEILNAPTTEAWIAPWRDLLEGMGVDIHVDSTAESVGFDGERVTGIVVDGERVEADYYVLATPVEVTRRLVTDRMREADASLASLDRLKTDWMSGVQFYLEDDVPLVRGHGIYFDSPWALTSISQRQFWDVGFDRYDGIEGILSVCISDWDSEGVVYGKTAKDCTRDEVAREVWTQLKHHLNDEDTVLDDGMLVGWYLDEAIQHDDEKGRNENEEPLLVNTVGSLRHRPDASTAIPNLTLAADYVRTNTDLATMEGANEAGRRATNAILEREGSSARRCEVYELEDPRIFEPFKRMDAVRHRLGLPHVGETTKGVWKRVLVG</sequence>
<dbReference type="EMBL" id="RKLV01000006">
    <property type="protein sequence ID" value="MCX2819130.1"/>
    <property type="molecule type" value="Genomic_DNA"/>
</dbReference>
<evidence type="ECO:0000259" key="1">
    <source>
        <dbReference type="Pfam" id="PF01593"/>
    </source>
</evidence>
<evidence type="ECO:0000313" key="2">
    <source>
        <dbReference type="EMBL" id="MCX2819130.1"/>
    </source>
</evidence>
<dbReference type="PANTHER" id="PTHR42923:SF46">
    <property type="entry name" value="AMINE OXIDASE"/>
    <property type="match status" value="1"/>
</dbReference>